<accession>A0ABD3XH79</accession>
<organism evidence="1 2">
    <name type="scientific">Sinanodonta woodiana</name>
    <name type="common">Chinese pond mussel</name>
    <name type="synonym">Anodonta woodiana</name>
    <dbReference type="NCBI Taxonomy" id="1069815"/>
    <lineage>
        <taxon>Eukaryota</taxon>
        <taxon>Metazoa</taxon>
        <taxon>Spiralia</taxon>
        <taxon>Lophotrochozoa</taxon>
        <taxon>Mollusca</taxon>
        <taxon>Bivalvia</taxon>
        <taxon>Autobranchia</taxon>
        <taxon>Heteroconchia</taxon>
        <taxon>Palaeoheterodonta</taxon>
        <taxon>Unionida</taxon>
        <taxon>Unionoidea</taxon>
        <taxon>Unionidae</taxon>
        <taxon>Unioninae</taxon>
        <taxon>Sinanodonta</taxon>
    </lineage>
</organism>
<evidence type="ECO:0000313" key="1">
    <source>
        <dbReference type="EMBL" id="KAL3885617.1"/>
    </source>
</evidence>
<comment type="caution">
    <text evidence="1">The sequence shown here is derived from an EMBL/GenBank/DDBJ whole genome shotgun (WGS) entry which is preliminary data.</text>
</comment>
<dbReference type="InterPro" id="IPR036179">
    <property type="entry name" value="Ig-like_dom_sf"/>
</dbReference>
<dbReference type="InterPro" id="IPR013783">
    <property type="entry name" value="Ig-like_fold"/>
</dbReference>
<dbReference type="Proteomes" id="UP001634394">
    <property type="component" value="Unassembled WGS sequence"/>
</dbReference>
<dbReference type="SUPFAM" id="SSF48726">
    <property type="entry name" value="Immunoglobulin"/>
    <property type="match status" value="1"/>
</dbReference>
<name>A0ABD3XH79_SINWO</name>
<feature type="non-terminal residue" evidence="1">
    <location>
        <position position="1"/>
    </location>
</feature>
<sequence length="202" mass="22639">SLYSAKQGCPGDNILLFQNIPVDREQALLKLYVNGIGDTVVGVWSIQNCVHNTTFYNGYEDRISLDEHGNIWIRNLQEKDEGNYTIEVLTKQLKHKVELNVFVAPETRCKPKIINTEDTMRTYLDQDGCGKPAATAYWLEQPGISIEILNLPGCFPLNSIPTLMVLLPYSDLKVGYLIFPVKVEWNDESPESGVGSDATKTS</sequence>
<reference evidence="1 2" key="1">
    <citation type="submission" date="2024-11" db="EMBL/GenBank/DDBJ databases">
        <title>Chromosome-level genome assembly of the freshwater bivalve Anodonta woodiana.</title>
        <authorList>
            <person name="Chen X."/>
        </authorList>
    </citation>
    <scope>NUCLEOTIDE SEQUENCE [LARGE SCALE GENOMIC DNA]</scope>
    <source>
        <strain evidence="1">MN2024</strain>
        <tissue evidence="1">Gills</tissue>
    </source>
</reference>
<dbReference type="AlphaFoldDB" id="A0ABD3XH79"/>
<evidence type="ECO:0000313" key="2">
    <source>
        <dbReference type="Proteomes" id="UP001634394"/>
    </source>
</evidence>
<protein>
    <submittedName>
        <fullName evidence="1">Uncharacterized protein</fullName>
    </submittedName>
</protein>
<gene>
    <name evidence="1" type="ORF">ACJMK2_025667</name>
</gene>
<proteinExistence type="predicted"/>
<keyword evidence="2" id="KW-1185">Reference proteome</keyword>
<dbReference type="EMBL" id="JBJQND010000002">
    <property type="protein sequence ID" value="KAL3885617.1"/>
    <property type="molecule type" value="Genomic_DNA"/>
</dbReference>
<dbReference type="Gene3D" id="2.60.40.10">
    <property type="entry name" value="Immunoglobulins"/>
    <property type="match status" value="1"/>
</dbReference>